<organism evidence="2 3">
    <name type="scientific">Sulfitobacter delicatus</name>
    <dbReference type="NCBI Taxonomy" id="218672"/>
    <lineage>
        <taxon>Bacteria</taxon>
        <taxon>Pseudomonadati</taxon>
        <taxon>Pseudomonadota</taxon>
        <taxon>Alphaproteobacteria</taxon>
        <taxon>Rhodobacterales</taxon>
        <taxon>Roseobacteraceae</taxon>
        <taxon>Sulfitobacter</taxon>
    </lineage>
</organism>
<feature type="compositionally biased region" description="Low complexity" evidence="1">
    <location>
        <begin position="35"/>
        <end position="48"/>
    </location>
</feature>
<evidence type="ECO:0000313" key="2">
    <source>
        <dbReference type="EMBL" id="SDG90764.1"/>
    </source>
</evidence>
<dbReference type="EMBL" id="FNBP01000014">
    <property type="protein sequence ID" value="SDG90764.1"/>
    <property type="molecule type" value="Genomic_DNA"/>
</dbReference>
<name>A0A1G7Y302_9RHOB</name>
<proteinExistence type="predicted"/>
<keyword evidence="3" id="KW-1185">Reference proteome</keyword>
<gene>
    <name evidence="2" type="ORF">SAMN04489759_11419</name>
</gene>
<sequence>MSALLLTNTFAAQQTAQAQISDASPNLGAPGQSRAETVGTAAGAEAVAPAQSGRDARASGQSTSYSGAGGGAGGASAQQPAWARRSPDATPGSVVAARAAALESDRVEQMARDAAIAVIDARREVALIEGVSQPAEVIDMAQQTRDMANQMPDPLPTAPVLRKN</sequence>
<dbReference type="RefSeq" id="WP_093743982.1">
    <property type="nucleotide sequence ID" value="NZ_FNBP01000014.1"/>
</dbReference>
<dbReference type="AlphaFoldDB" id="A0A1G7Y302"/>
<evidence type="ECO:0000313" key="3">
    <source>
        <dbReference type="Proteomes" id="UP000199399"/>
    </source>
</evidence>
<dbReference type="Proteomes" id="UP000199399">
    <property type="component" value="Unassembled WGS sequence"/>
</dbReference>
<feature type="region of interest" description="Disordered" evidence="1">
    <location>
        <begin position="15"/>
        <end position="92"/>
    </location>
</feature>
<reference evidence="3" key="1">
    <citation type="submission" date="2016-10" db="EMBL/GenBank/DDBJ databases">
        <authorList>
            <person name="Varghese N."/>
            <person name="Submissions S."/>
        </authorList>
    </citation>
    <scope>NUCLEOTIDE SEQUENCE [LARGE SCALE GENOMIC DNA]</scope>
    <source>
        <strain evidence="3">DSM 16477</strain>
    </source>
</reference>
<accession>A0A1G7Y302</accession>
<evidence type="ECO:0000256" key="1">
    <source>
        <dbReference type="SAM" id="MobiDB-lite"/>
    </source>
</evidence>
<protein>
    <submittedName>
        <fullName evidence="2">Uncharacterized protein</fullName>
    </submittedName>
</protein>